<organism evidence="1 2">
    <name type="scientific">Hermetia illucens</name>
    <name type="common">Black soldier fly</name>
    <dbReference type="NCBI Taxonomy" id="343691"/>
    <lineage>
        <taxon>Eukaryota</taxon>
        <taxon>Metazoa</taxon>
        <taxon>Ecdysozoa</taxon>
        <taxon>Arthropoda</taxon>
        <taxon>Hexapoda</taxon>
        <taxon>Insecta</taxon>
        <taxon>Pterygota</taxon>
        <taxon>Neoptera</taxon>
        <taxon>Endopterygota</taxon>
        <taxon>Diptera</taxon>
        <taxon>Brachycera</taxon>
        <taxon>Stratiomyomorpha</taxon>
        <taxon>Stratiomyidae</taxon>
        <taxon>Hermetiinae</taxon>
        <taxon>Hermetia</taxon>
    </lineage>
</organism>
<protein>
    <submittedName>
        <fullName evidence="1">Uncharacterized protein</fullName>
    </submittedName>
</protein>
<evidence type="ECO:0000313" key="1">
    <source>
        <dbReference type="EMBL" id="CAD7086445.1"/>
    </source>
</evidence>
<dbReference type="InParanoid" id="A0A7R8YY40"/>
<gene>
    <name evidence="1" type="ORF">HERILL_LOCUS9217</name>
</gene>
<dbReference type="EMBL" id="LR899011">
    <property type="protein sequence ID" value="CAD7086445.1"/>
    <property type="molecule type" value="Genomic_DNA"/>
</dbReference>
<accession>A0A7R8YY40</accession>
<reference evidence="1 2" key="1">
    <citation type="submission" date="2020-11" db="EMBL/GenBank/DDBJ databases">
        <authorList>
            <person name="Wallbank WR R."/>
            <person name="Pardo Diaz C."/>
            <person name="Kozak K."/>
            <person name="Martin S."/>
            <person name="Jiggins C."/>
            <person name="Moest M."/>
            <person name="Warren A I."/>
            <person name="Generalovic N T."/>
            <person name="Byers J.R.P. K."/>
            <person name="Montejo-Kovacevich G."/>
            <person name="Yen C E."/>
        </authorList>
    </citation>
    <scope>NUCLEOTIDE SEQUENCE [LARGE SCALE GENOMIC DNA]</scope>
</reference>
<name>A0A7R8YY40_HERIL</name>
<keyword evidence="2" id="KW-1185">Reference proteome</keyword>
<dbReference type="AlphaFoldDB" id="A0A7R8YY40"/>
<dbReference type="Proteomes" id="UP000594454">
    <property type="component" value="Chromosome 3"/>
</dbReference>
<proteinExistence type="predicted"/>
<evidence type="ECO:0000313" key="2">
    <source>
        <dbReference type="Proteomes" id="UP000594454"/>
    </source>
</evidence>
<sequence length="115" mass="12953">MPLLLCSLPNCAAGVKICIEPQCADISDNPNLHKHRRGSFFDIFSSQGLRKFHRLKYSQDLNCNTQTGFHGVTASTTSLTCKEKRNSENSTENRYLFLFPSSSSIHPFHRSSAFI</sequence>